<dbReference type="Proteomes" id="UP000235310">
    <property type="component" value="Plasmid unnamed7"/>
</dbReference>
<sequence length="1921" mass="214494">MMSIAPISSAGKASKYYLDEEKDKNIPAKELTPSNKEEPSAPDYYLKTVEEKSNTQWVGKLAQASGLEGQPVTHTELTRVLEGNLNGEVVHRKQSEHKPGMDLTFSAPKSVSILALVGGDARLIEAHNKAVTLTLEQIEKDTAQTKSQDTKLGTVSYTNTENMLFATVQHKTNREDEPHLHTHALNANMTRGTDGKLRSLGTCLHQKDDVVNGSTERIYHNQKYYTSLYQGELAKSAIELGYSIRGTGNGLFEVQGVPESTLESVSTRAAQIKEKSQELGLDSQGAKDLIAKTTRQSKSGLTAQDLHQTWQSKIETTDFNAQQFVAKTYDNTSIERSTATLQVTKEAVERTISHLGEFSTSLTFEKIISSAVNEFAKDGFVNAKEAKEEVEKQIQSGKLIKVDSHGGRFTTQSMLDKESRLIEATSGRMNNMRTMVNDSTIKELNLSSDNANAIQNTIESKKQFNILRLPYSAQEAVKSLLHVAEDSGKHVNVLSPNNPTAERAKNSYQREAQGFVQTIKNFFKPNHIHSVSHYLGNERASDKSSILVVESANKLGASQLTAIAERAKVDKSKVIFLHHQSQTQSFRSHNALALLEKSGVPTQTYLQEKQSQATVNLRPYDASSLAKQVSQHTKEPVQVLTTNAKDTHLINETIREHRIKENQVSASGVTLSTLNPTNLSQAQREIANQYNTSMVLREWTKGQGKAQYQDFAIENRDLKNNTLTLKSQDGNSQIIDPSSRAFSKRQFSIFTRSDLSVGKGDVLTATTNNASLGLTQEQKYSVTETEKNKITLQNLSTKKAVSIPTNQTPSLVYGYATPLQKMDPTHSHNILYAKDYSINKELMAELTLNAKTVDIYTPNHEVIQRKIDTSEVRPSAIQRVLDTKAIERTFSDQTKETLRGDLTVAVNALQLPNNQSSIEKAVQFALGHLGEREAAFTQKELVTEALRHLTQEQASATDLPSILGELDKQKDLFSSVYSDGTRWTTESSLALEKQVLGSLKEQQNATQPYTSTEQANRFLLGNTFLTKGQANAVSLIATTPDRFIAVQGLAGTGKSTMLEKNVELINQVRQVNGKTDLKIMGLAPTHSAVNELKDKGIPSQTLAKLLTDADKGQLNLNEMKNTLFFVDENSMIGNKQLNQFLELAIQTDSKAVFVGDREQLLSQSSGKPIELAIDREAIKYTNLTDIRRQQTPELLKAVHNIVDKQPDSAIQSLKAQKTTPQATANIVSTQKEYTDNPIENAQIAKEQIIKSVAKDYLSRTPESRDETLIIAYTNRERDEISDVLRKELKSRNEIGKEEVTLGRFRQVNTSRKEFATMMPYKEGMVLATGKNSFYDILNVDKESKILTIKEHGNSEAKSTYFFPTRVDHKFTNLFSYSERNVSIGDRVMPRFTDKKQGITANTEYKVSQIDKETHQATFSNEQGHHFTVSPKDKQTAFWDHAYTRTADMAQGSTYSSVITAITGKAKLTDIRRAYIDISRSVKHVQLYTDNEKAMMQSWLNNRSQKTSAIETIDKQRGDRPAYFNDRPVPAENKAYQETSGQISFSKMKDHLLHDASPFVESIAKHCLGAENTTKSNRDYLVFGGNNDNTKVSITGEYRGYYRDYSNGKGGSILSLIMDSQKLGYKDALYKLDDMLRQPDQYQLTPTPEHQKLENSLPEHVQTNLNAALKIASESTDIKGTVAETYLASHGEPQEKYDNIKYHHSVWSRESGQTHPALISLLKNEVNDISGVEIRYLNKEGELENLNTPIRVLGSRSGCDIEINNAQTNTTIITSNILDGIKVQSSSQDSHIVSTTNNYDISKLSSESLRENIILVLSENGNQNNNNLINQILDNFKDKNIDIISNTEIESKVNDILSKNEDRTNIDTTDSLNTNIPTINEVNSDKVPNLESMKNHDELNNPNIPTLENEEIQHDLNIEKEL</sequence>
<name>A0ACD5G5U6_9VIBR</name>
<proteinExistence type="predicted"/>
<evidence type="ECO:0000313" key="1">
    <source>
        <dbReference type="EMBL" id="XNH97364.1"/>
    </source>
</evidence>
<geneLocation type="plasmid" evidence="1 2">
    <name>unnamed7</name>
</geneLocation>
<keyword evidence="1" id="KW-0614">Plasmid</keyword>
<organism evidence="1 2">
    <name type="scientific">Vibrio cyclitrophicus</name>
    <dbReference type="NCBI Taxonomy" id="47951"/>
    <lineage>
        <taxon>Bacteria</taxon>
        <taxon>Pseudomonadati</taxon>
        <taxon>Pseudomonadota</taxon>
        <taxon>Gammaproteobacteria</taxon>
        <taxon>Vibrionales</taxon>
        <taxon>Vibrionaceae</taxon>
        <taxon>Vibrio</taxon>
    </lineage>
</organism>
<dbReference type="EMBL" id="CP170597">
    <property type="protein sequence ID" value="XNH97364.1"/>
    <property type="molecule type" value="Genomic_DNA"/>
</dbReference>
<evidence type="ECO:0000313" key="2">
    <source>
        <dbReference type="Proteomes" id="UP000235310"/>
    </source>
</evidence>
<protein>
    <submittedName>
        <fullName evidence="1">Conjugative transfer relaxase/helicase TraI</fullName>
    </submittedName>
</protein>
<gene>
    <name evidence="1" type="primary">traI</name>
    <name evidence="1" type="ORF">BCS90_27185</name>
</gene>
<reference evidence="1 2" key="1">
    <citation type="journal article" date="2018" name="Nature">
        <title>A major lineage of non-tailed dsDNA viruses as unrecognized killers of marine bacteria.</title>
        <authorList>
            <person name="Kauffman K.M."/>
            <person name="Hussain F.A."/>
            <person name="Yang J."/>
            <person name="Arevalo P."/>
            <person name="Brown J.M."/>
            <person name="Chang W.K."/>
            <person name="VanInsberghe D."/>
            <person name="Elsherbini J."/>
            <person name="Sharma R.S."/>
            <person name="Cutler M.B."/>
            <person name="Kelly L."/>
            <person name="Polz M.F."/>
        </authorList>
    </citation>
    <scope>NUCLEOTIDE SEQUENCE [LARGE SCALE GENOMIC DNA]</scope>
    <source>
        <strain evidence="1 2">10N.222.46.E12</strain>
    </source>
</reference>
<accession>A0ACD5G5U6</accession>